<dbReference type="Gene3D" id="1.25.40.10">
    <property type="entry name" value="Tetratricopeptide repeat domain"/>
    <property type="match status" value="2"/>
</dbReference>
<organism evidence="5 6">
    <name type="scientific">Joostella atrarenae</name>
    <dbReference type="NCBI Taxonomy" id="679257"/>
    <lineage>
        <taxon>Bacteria</taxon>
        <taxon>Pseudomonadati</taxon>
        <taxon>Bacteroidota</taxon>
        <taxon>Flavobacteriia</taxon>
        <taxon>Flavobacteriales</taxon>
        <taxon>Flavobacteriaceae</taxon>
        <taxon>Joostella</taxon>
    </lineage>
</organism>
<keyword evidence="2 3" id="KW-0802">TPR repeat</keyword>
<evidence type="ECO:0000313" key="6">
    <source>
        <dbReference type="Proteomes" id="UP000829517"/>
    </source>
</evidence>
<dbReference type="EMBL" id="JAETXX010000001">
    <property type="protein sequence ID" value="MCF8714027.1"/>
    <property type="molecule type" value="Genomic_DNA"/>
</dbReference>
<dbReference type="Pfam" id="PF13174">
    <property type="entry name" value="TPR_6"/>
    <property type="match status" value="1"/>
</dbReference>
<dbReference type="SUPFAM" id="SSF48452">
    <property type="entry name" value="TPR-like"/>
    <property type="match status" value="1"/>
</dbReference>
<gene>
    <name evidence="5" type="ORF">JM658_04230</name>
</gene>
<reference evidence="5 6" key="1">
    <citation type="submission" date="2021-01" db="EMBL/GenBank/DDBJ databases">
        <title>Genome sequencing of Joostella atrarenae M1-2 (= KCTC 23194).</title>
        <authorList>
            <person name="Zakaria M.R."/>
            <person name="Lam M.Q."/>
            <person name="Chong C.S."/>
        </authorList>
    </citation>
    <scope>NUCLEOTIDE SEQUENCE [LARGE SCALE GENOMIC DNA]</scope>
    <source>
        <strain evidence="5 6">M1-2</strain>
    </source>
</reference>
<evidence type="ECO:0000256" key="3">
    <source>
        <dbReference type="PROSITE-ProRule" id="PRU00339"/>
    </source>
</evidence>
<proteinExistence type="predicted"/>
<feature type="signal peptide" evidence="4">
    <location>
        <begin position="1"/>
        <end position="21"/>
    </location>
</feature>
<name>A0ABS9J0U6_9FLAO</name>
<dbReference type="SMART" id="SM00028">
    <property type="entry name" value="TPR"/>
    <property type="match status" value="3"/>
</dbReference>
<dbReference type="PROSITE" id="PS50005">
    <property type="entry name" value="TPR"/>
    <property type="match status" value="1"/>
</dbReference>
<evidence type="ECO:0000313" key="5">
    <source>
        <dbReference type="EMBL" id="MCF8714027.1"/>
    </source>
</evidence>
<evidence type="ECO:0000256" key="4">
    <source>
        <dbReference type="SAM" id="SignalP"/>
    </source>
</evidence>
<keyword evidence="6" id="KW-1185">Reference proteome</keyword>
<keyword evidence="4" id="KW-0732">Signal</keyword>
<dbReference type="Proteomes" id="UP000829517">
    <property type="component" value="Unassembled WGS sequence"/>
</dbReference>
<keyword evidence="1" id="KW-0677">Repeat</keyword>
<accession>A0ABS9J0U6</accession>
<feature type="repeat" description="TPR" evidence="3">
    <location>
        <begin position="252"/>
        <end position="285"/>
    </location>
</feature>
<sequence>MNAFCKPIITILMLIGYCLSAQNIALEQANTFIKENKITEAEQVLLSAYKKKPTPIITERLGDVYGIEKKWDDAATYYKILVDEYPKKANYHYKYGGVLGMISLENKIRALSLLGDVKKHFEIAANLDDEHLGVRWASIDLYLKLPGILGGSNDKAYKYSKELEAIAPIEGYLSRGFIEEERNNKELAATYYKRGLDVVSQNTYPDKNYRRQDIHYQIGKLAAQYNYKVNSGISHLLIFENLYTPESTIPLEDVYYQLAVLYRYQKNKEKANYYIDKAIKIHPNSKDFNSEKENINGL</sequence>
<dbReference type="Pfam" id="PF07719">
    <property type="entry name" value="TPR_2"/>
    <property type="match status" value="1"/>
</dbReference>
<dbReference type="InterPro" id="IPR013105">
    <property type="entry name" value="TPR_2"/>
</dbReference>
<dbReference type="InterPro" id="IPR019734">
    <property type="entry name" value="TPR_rpt"/>
</dbReference>
<evidence type="ECO:0000256" key="2">
    <source>
        <dbReference type="ARBA" id="ARBA00022803"/>
    </source>
</evidence>
<dbReference type="RefSeq" id="WP_236957981.1">
    <property type="nucleotide sequence ID" value="NZ_JAETXX010000001.1"/>
</dbReference>
<feature type="chain" id="PRO_5045526432" evidence="4">
    <location>
        <begin position="22"/>
        <end position="298"/>
    </location>
</feature>
<dbReference type="InterPro" id="IPR011990">
    <property type="entry name" value="TPR-like_helical_dom_sf"/>
</dbReference>
<evidence type="ECO:0000256" key="1">
    <source>
        <dbReference type="ARBA" id="ARBA00022737"/>
    </source>
</evidence>
<protein>
    <submittedName>
        <fullName evidence="5">Tetratricopeptide repeat protein</fullName>
    </submittedName>
</protein>
<comment type="caution">
    <text evidence="5">The sequence shown here is derived from an EMBL/GenBank/DDBJ whole genome shotgun (WGS) entry which is preliminary data.</text>
</comment>